<dbReference type="SUPFAM" id="SSF143212">
    <property type="entry name" value="Rv2632c-like"/>
    <property type="match status" value="1"/>
</dbReference>
<dbReference type="Pfam" id="PF08962">
    <property type="entry name" value="Rv2632c-like"/>
    <property type="match status" value="1"/>
</dbReference>
<organism evidence="1 2">
    <name type="scientific">Actinacidiphila reveromycinica</name>
    <dbReference type="NCBI Taxonomy" id="659352"/>
    <lineage>
        <taxon>Bacteria</taxon>
        <taxon>Bacillati</taxon>
        <taxon>Actinomycetota</taxon>
        <taxon>Actinomycetes</taxon>
        <taxon>Kitasatosporales</taxon>
        <taxon>Streptomycetaceae</taxon>
        <taxon>Actinacidiphila</taxon>
    </lineage>
</organism>
<dbReference type="InterPro" id="IPR015057">
    <property type="entry name" value="Rv2632c-like"/>
</dbReference>
<keyword evidence="2" id="KW-1185">Reference proteome</keyword>
<dbReference type="KEGG" id="arev:RVR_8041"/>
<dbReference type="InterPro" id="IPR038070">
    <property type="entry name" value="Rv2632c-like_sf"/>
</dbReference>
<evidence type="ECO:0008006" key="3">
    <source>
        <dbReference type="Google" id="ProtNLM"/>
    </source>
</evidence>
<dbReference type="AlphaFoldDB" id="A0A7U3VRN0"/>
<dbReference type="Gene3D" id="3.30.160.240">
    <property type="entry name" value="Rv1738"/>
    <property type="match status" value="1"/>
</dbReference>
<name>A0A7U3VRN0_9ACTN</name>
<dbReference type="EMBL" id="AP018365">
    <property type="protein sequence ID" value="BBB00865.1"/>
    <property type="molecule type" value="Genomic_DNA"/>
</dbReference>
<protein>
    <recommendedName>
        <fullName evidence="3">DUF1876 domain-containing protein</fullName>
    </recommendedName>
</protein>
<dbReference type="RefSeq" id="WP_202236835.1">
    <property type="nucleotide sequence ID" value="NZ_AP018365.1"/>
</dbReference>
<reference evidence="1 2" key="2">
    <citation type="journal article" date="2011" name="J. Antibiot.">
        <title>Furaquinocins I and J: novel polyketide isoprenoid hybrid compounds from Streptomyces reveromyceticus SN-593.</title>
        <authorList>
            <person name="Panthee S."/>
            <person name="Takahashi S."/>
            <person name="Takagi H."/>
            <person name="Nogawa T."/>
            <person name="Oowada E."/>
            <person name="Uramoto M."/>
            <person name="Osada H."/>
        </authorList>
    </citation>
    <scope>NUCLEOTIDE SEQUENCE [LARGE SCALE GENOMIC DNA]</scope>
    <source>
        <strain evidence="1 2">SN-593</strain>
    </source>
</reference>
<reference evidence="1 2" key="1">
    <citation type="journal article" date="2010" name="J. Bacteriol.">
        <title>Biochemical characterization of a novel indole prenyltransferase from Streptomyces sp. SN-593.</title>
        <authorList>
            <person name="Takahashi S."/>
            <person name="Takagi H."/>
            <person name="Toyoda A."/>
            <person name="Uramoto M."/>
            <person name="Nogawa T."/>
            <person name="Ueki M."/>
            <person name="Sakaki Y."/>
            <person name="Osada H."/>
        </authorList>
    </citation>
    <scope>NUCLEOTIDE SEQUENCE [LARGE SCALE GENOMIC DNA]</scope>
    <source>
        <strain evidence="1 2">SN-593</strain>
    </source>
</reference>
<reference evidence="1 2" key="3">
    <citation type="journal article" date="2011" name="Nat. Chem. Biol.">
        <title>Reveromycin A biosynthesis uses RevG and RevJ for stereospecific spiroacetal formation.</title>
        <authorList>
            <person name="Takahashi S."/>
            <person name="Toyoda A."/>
            <person name="Sekiyama Y."/>
            <person name="Takagi H."/>
            <person name="Nogawa T."/>
            <person name="Uramoto M."/>
            <person name="Suzuki R."/>
            <person name="Koshino H."/>
            <person name="Kumano T."/>
            <person name="Panthee S."/>
            <person name="Dairi T."/>
            <person name="Ishikawa J."/>
            <person name="Ikeda H."/>
            <person name="Sakaki Y."/>
            <person name="Osada H."/>
        </authorList>
    </citation>
    <scope>NUCLEOTIDE SEQUENCE [LARGE SCALE GENOMIC DNA]</scope>
    <source>
        <strain evidence="1 2">SN-593</strain>
    </source>
</reference>
<evidence type="ECO:0000313" key="2">
    <source>
        <dbReference type="Proteomes" id="UP000595703"/>
    </source>
</evidence>
<proteinExistence type="predicted"/>
<evidence type="ECO:0000313" key="1">
    <source>
        <dbReference type="EMBL" id="BBB00865.1"/>
    </source>
</evidence>
<reference evidence="1 2" key="4">
    <citation type="journal article" date="2020" name="Sci. Rep.">
        <title>beta-carboline chemical signals induce reveromycin production through a LuxR family regulator in Streptomyces sp. SN-593.</title>
        <authorList>
            <person name="Panthee S."/>
            <person name="Kito N."/>
            <person name="Hayashi T."/>
            <person name="Shimizu T."/>
            <person name="Ishikawa J."/>
            <person name="Hamamoto H."/>
            <person name="Osada H."/>
            <person name="Takahashi S."/>
        </authorList>
    </citation>
    <scope>NUCLEOTIDE SEQUENCE [LARGE SCALE GENOMIC DNA]</scope>
    <source>
        <strain evidence="1 2">SN-593</strain>
    </source>
</reference>
<accession>A0A7U3VRN0</accession>
<dbReference type="Proteomes" id="UP000595703">
    <property type="component" value="Chromosome"/>
</dbReference>
<gene>
    <name evidence="1" type="ORF">RVR_8041</name>
</gene>
<sequence length="94" mass="10521">MTQKIADAPDHTRTWNLRLDIFEDEEGDTTAHAVLDTGDGRMDRWASAHCHPRDRLVPEIGDEYAAGRALREMGQKLMDLGSLDAQENSRGGTR</sequence>